<dbReference type="Gene3D" id="1.10.260.40">
    <property type="entry name" value="lambda repressor-like DNA-binding domains"/>
    <property type="match status" value="1"/>
</dbReference>
<dbReference type="SUPFAM" id="SSF47413">
    <property type="entry name" value="lambda repressor-like DNA-binding domains"/>
    <property type="match status" value="1"/>
</dbReference>
<evidence type="ECO:0000256" key="1">
    <source>
        <dbReference type="SAM" id="MobiDB-lite"/>
    </source>
</evidence>
<dbReference type="PROSITE" id="PS50943">
    <property type="entry name" value="HTH_CROC1"/>
    <property type="match status" value="1"/>
</dbReference>
<dbReference type="CDD" id="cd00093">
    <property type="entry name" value="HTH_XRE"/>
    <property type="match status" value="1"/>
</dbReference>
<protein>
    <submittedName>
        <fullName evidence="3">Helix-turn-helix transcriptional regulator</fullName>
    </submittedName>
</protein>
<feature type="region of interest" description="Disordered" evidence="1">
    <location>
        <begin position="1"/>
        <end position="25"/>
    </location>
</feature>
<evidence type="ECO:0000313" key="4">
    <source>
        <dbReference type="Proteomes" id="UP000470470"/>
    </source>
</evidence>
<dbReference type="SMART" id="SM00530">
    <property type="entry name" value="HTH_XRE"/>
    <property type="match status" value="1"/>
</dbReference>
<evidence type="ECO:0000313" key="3">
    <source>
        <dbReference type="EMBL" id="NEL54380.1"/>
    </source>
</evidence>
<dbReference type="GO" id="GO:0003677">
    <property type="term" value="F:DNA binding"/>
    <property type="evidence" value="ECO:0007669"/>
    <property type="project" value="InterPro"/>
</dbReference>
<proteinExistence type="predicted"/>
<sequence>MSQEQLADRAGIERKSVSRVETGAYSPSVDRLWRIGDALGLPLHVLLAPAGYTLHDAVRPQSVQPAASGDHARSPA</sequence>
<accession>A0A7K3WFA9</accession>
<reference evidence="3 4" key="1">
    <citation type="submission" date="2020-02" db="EMBL/GenBank/DDBJ databases">
        <title>The whole genome sequence of CPCC 205119.</title>
        <authorList>
            <person name="Jiang Z."/>
        </authorList>
    </citation>
    <scope>NUCLEOTIDE SEQUENCE [LARGE SCALE GENOMIC DNA]</scope>
    <source>
        <strain evidence="3 4">CPCC 205119</strain>
    </source>
</reference>
<organism evidence="3 4">
    <name type="scientific">Goekera deserti</name>
    <dbReference type="NCBI Taxonomy" id="2497753"/>
    <lineage>
        <taxon>Bacteria</taxon>
        <taxon>Bacillati</taxon>
        <taxon>Actinomycetota</taxon>
        <taxon>Actinomycetes</taxon>
        <taxon>Geodermatophilales</taxon>
        <taxon>Geodermatophilaceae</taxon>
        <taxon>Goekera</taxon>
    </lineage>
</organism>
<dbReference type="EMBL" id="JAAGWK010000011">
    <property type="protein sequence ID" value="NEL54380.1"/>
    <property type="molecule type" value="Genomic_DNA"/>
</dbReference>
<name>A0A7K3WFA9_9ACTN</name>
<gene>
    <name evidence="3" type="ORF">G1H19_10240</name>
</gene>
<dbReference type="InterPro" id="IPR001387">
    <property type="entry name" value="Cro/C1-type_HTH"/>
</dbReference>
<dbReference type="Pfam" id="PF01381">
    <property type="entry name" value="HTH_3"/>
    <property type="match status" value="1"/>
</dbReference>
<comment type="caution">
    <text evidence="3">The sequence shown here is derived from an EMBL/GenBank/DDBJ whole genome shotgun (WGS) entry which is preliminary data.</text>
</comment>
<dbReference type="AlphaFoldDB" id="A0A7K3WFA9"/>
<dbReference type="Proteomes" id="UP000470470">
    <property type="component" value="Unassembled WGS sequence"/>
</dbReference>
<feature type="domain" description="HTH cro/C1-type" evidence="2">
    <location>
        <begin position="1"/>
        <end position="46"/>
    </location>
</feature>
<feature type="compositionally biased region" description="Basic and acidic residues" evidence="1">
    <location>
        <begin position="1"/>
        <end position="18"/>
    </location>
</feature>
<evidence type="ECO:0000259" key="2">
    <source>
        <dbReference type="PROSITE" id="PS50943"/>
    </source>
</evidence>
<dbReference type="InterPro" id="IPR010982">
    <property type="entry name" value="Lambda_DNA-bd_dom_sf"/>
</dbReference>
<keyword evidence="4" id="KW-1185">Reference proteome</keyword>